<keyword evidence="2" id="KW-0813">Transport</keyword>
<name>A0ABW1JFM3_9ACTN</name>
<dbReference type="InterPro" id="IPR052156">
    <property type="entry name" value="BCAA_Transport_ATP-bd_LivF"/>
</dbReference>
<keyword evidence="4 8" id="KW-0067">ATP-binding</keyword>
<comment type="similarity">
    <text evidence="1">Belongs to the ABC transporter superfamily.</text>
</comment>
<dbReference type="PANTHER" id="PTHR43820">
    <property type="entry name" value="HIGH-AFFINITY BRANCHED-CHAIN AMINO ACID TRANSPORT ATP-BINDING PROTEIN LIVF"/>
    <property type="match status" value="1"/>
</dbReference>
<evidence type="ECO:0000256" key="6">
    <source>
        <dbReference type="SAM" id="MobiDB-lite"/>
    </source>
</evidence>
<evidence type="ECO:0000313" key="9">
    <source>
        <dbReference type="Proteomes" id="UP001596189"/>
    </source>
</evidence>
<dbReference type="EMBL" id="JBHSRD010000003">
    <property type="protein sequence ID" value="MFC6007458.1"/>
    <property type="molecule type" value="Genomic_DNA"/>
</dbReference>
<dbReference type="InterPro" id="IPR003439">
    <property type="entry name" value="ABC_transporter-like_ATP-bd"/>
</dbReference>
<dbReference type="Pfam" id="PF00005">
    <property type="entry name" value="ABC_tran"/>
    <property type="match status" value="1"/>
</dbReference>
<dbReference type="PROSITE" id="PS00211">
    <property type="entry name" value="ABC_TRANSPORTER_1"/>
    <property type="match status" value="1"/>
</dbReference>
<keyword evidence="9" id="KW-1185">Reference proteome</keyword>
<evidence type="ECO:0000256" key="4">
    <source>
        <dbReference type="ARBA" id="ARBA00022840"/>
    </source>
</evidence>
<dbReference type="RefSeq" id="WP_345716257.1">
    <property type="nucleotide sequence ID" value="NZ_BAABFP010000004.1"/>
</dbReference>
<dbReference type="GO" id="GO:0005524">
    <property type="term" value="F:ATP binding"/>
    <property type="evidence" value="ECO:0007669"/>
    <property type="project" value="UniProtKB-KW"/>
</dbReference>
<dbReference type="Proteomes" id="UP001596189">
    <property type="component" value="Unassembled WGS sequence"/>
</dbReference>
<dbReference type="InterPro" id="IPR017871">
    <property type="entry name" value="ABC_transporter-like_CS"/>
</dbReference>
<protein>
    <submittedName>
        <fullName evidence="8">ABC transporter ATP-binding protein</fullName>
    </submittedName>
</protein>
<evidence type="ECO:0000256" key="1">
    <source>
        <dbReference type="ARBA" id="ARBA00005417"/>
    </source>
</evidence>
<dbReference type="CDD" id="cd03224">
    <property type="entry name" value="ABC_TM1139_LivF_branched"/>
    <property type="match status" value="1"/>
</dbReference>
<keyword evidence="5" id="KW-0029">Amino-acid transport</keyword>
<dbReference type="PROSITE" id="PS50893">
    <property type="entry name" value="ABC_TRANSPORTER_2"/>
    <property type="match status" value="1"/>
</dbReference>
<proteinExistence type="inferred from homology"/>
<comment type="caution">
    <text evidence="8">The sequence shown here is derived from an EMBL/GenBank/DDBJ whole genome shotgun (WGS) entry which is preliminary data.</text>
</comment>
<evidence type="ECO:0000256" key="3">
    <source>
        <dbReference type="ARBA" id="ARBA00022741"/>
    </source>
</evidence>
<reference evidence="9" key="1">
    <citation type="journal article" date="2019" name="Int. J. Syst. Evol. Microbiol.">
        <title>The Global Catalogue of Microorganisms (GCM) 10K type strain sequencing project: providing services to taxonomists for standard genome sequencing and annotation.</title>
        <authorList>
            <consortium name="The Broad Institute Genomics Platform"/>
            <consortium name="The Broad Institute Genome Sequencing Center for Infectious Disease"/>
            <person name="Wu L."/>
            <person name="Ma J."/>
        </authorList>
    </citation>
    <scope>NUCLEOTIDE SEQUENCE [LARGE SCALE GENOMIC DNA]</scope>
    <source>
        <strain evidence="9">KACC 14249</strain>
    </source>
</reference>
<dbReference type="InterPro" id="IPR003593">
    <property type="entry name" value="AAA+_ATPase"/>
</dbReference>
<evidence type="ECO:0000313" key="8">
    <source>
        <dbReference type="EMBL" id="MFC6007458.1"/>
    </source>
</evidence>
<gene>
    <name evidence="8" type="ORF">ACFQDO_09990</name>
</gene>
<dbReference type="SMART" id="SM00382">
    <property type="entry name" value="AAA"/>
    <property type="match status" value="1"/>
</dbReference>
<evidence type="ECO:0000256" key="2">
    <source>
        <dbReference type="ARBA" id="ARBA00022448"/>
    </source>
</evidence>
<dbReference type="PANTHER" id="PTHR43820:SF4">
    <property type="entry name" value="HIGH-AFFINITY BRANCHED-CHAIN AMINO ACID TRANSPORT ATP-BINDING PROTEIN LIVF"/>
    <property type="match status" value="1"/>
</dbReference>
<organism evidence="8 9">
    <name type="scientific">Angustibacter luteus</name>
    <dbReference type="NCBI Taxonomy" id="658456"/>
    <lineage>
        <taxon>Bacteria</taxon>
        <taxon>Bacillati</taxon>
        <taxon>Actinomycetota</taxon>
        <taxon>Actinomycetes</taxon>
        <taxon>Kineosporiales</taxon>
        <taxon>Kineosporiaceae</taxon>
    </lineage>
</organism>
<accession>A0ABW1JFM3</accession>
<dbReference type="InterPro" id="IPR027417">
    <property type="entry name" value="P-loop_NTPase"/>
</dbReference>
<feature type="domain" description="ABC transporter" evidence="7">
    <location>
        <begin position="7"/>
        <end position="234"/>
    </location>
</feature>
<dbReference type="SUPFAM" id="SSF52540">
    <property type="entry name" value="P-loop containing nucleoside triphosphate hydrolases"/>
    <property type="match status" value="1"/>
</dbReference>
<sequence>MAKQPVLSLAGLSAGYFGTPVVRDLALTVQRGEVIALLGANGAGKTTTVNTIGGLLKPISGEVRLNGASVGGTPAHLLARKGVALVPENRALFPGLTTREHLRLAKSADGLSQQDLLELLPELTKCLDRRVGLLSGGEQQMLAMGRALMARPTLLIIDEMSMGLAPVIVERLLPVLRRAAEDLDTAVLLVEQHVSLALQVADRAYVLSHGRLVLSGHAASLREDRELLRKSYMGELDASDIPHSEQVNGHPPDIPTDQN</sequence>
<feature type="region of interest" description="Disordered" evidence="6">
    <location>
        <begin position="239"/>
        <end position="259"/>
    </location>
</feature>
<evidence type="ECO:0000256" key="5">
    <source>
        <dbReference type="ARBA" id="ARBA00022970"/>
    </source>
</evidence>
<keyword evidence="3" id="KW-0547">Nucleotide-binding</keyword>
<dbReference type="Gene3D" id="3.40.50.300">
    <property type="entry name" value="P-loop containing nucleotide triphosphate hydrolases"/>
    <property type="match status" value="1"/>
</dbReference>
<evidence type="ECO:0000259" key="7">
    <source>
        <dbReference type="PROSITE" id="PS50893"/>
    </source>
</evidence>